<gene>
    <name evidence="1" type="ORF">WJX81_008472</name>
</gene>
<dbReference type="EMBL" id="JALJOU010000085">
    <property type="protein sequence ID" value="KAK9822683.1"/>
    <property type="molecule type" value="Genomic_DNA"/>
</dbReference>
<protein>
    <submittedName>
        <fullName evidence="1">Uncharacterized protein</fullName>
    </submittedName>
</protein>
<name>A0AAW1QMM2_9CHLO</name>
<proteinExistence type="predicted"/>
<dbReference type="AlphaFoldDB" id="A0AAW1QMM2"/>
<sequence>MQTRADAFTPAELRPAADRLPSLEWWAASAGPTEADFRLLRRPAGGESGRRERGSGSM</sequence>
<comment type="caution">
    <text evidence="1">The sequence shown here is derived from an EMBL/GenBank/DDBJ whole genome shotgun (WGS) entry which is preliminary data.</text>
</comment>
<dbReference type="Proteomes" id="UP001445335">
    <property type="component" value="Unassembled WGS sequence"/>
</dbReference>
<keyword evidence="2" id="KW-1185">Reference proteome</keyword>
<accession>A0AAW1QMM2</accession>
<organism evidence="1 2">
    <name type="scientific">Elliptochloris bilobata</name>
    <dbReference type="NCBI Taxonomy" id="381761"/>
    <lineage>
        <taxon>Eukaryota</taxon>
        <taxon>Viridiplantae</taxon>
        <taxon>Chlorophyta</taxon>
        <taxon>core chlorophytes</taxon>
        <taxon>Trebouxiophyceae</taxon>
        <taxon>Trebouxiophyceae incertae sedis</taxon>
        <taxon>Elliptochloris clade</taxon>
        <taxon>Elliptochloris</taxon>
    </lineage>
</organism>
<evidence type="ECO:0000313" key="1">
    <source>
        <dbReference type="EMBL" id="KAK9822683.1"/>
    </source>
</evidence>
<reference evidence="1 2" key="1">
    <citation type="journal article" date="2024" name="Nat. Commun.">
        <title>Phylogenomics reveals the evolutionary origins of lichenization in chlorophyte algae.</title>
        <authorList>
            <person name="Puginier C."/>
            <person name="Libourel C."/>
            <person name="Otte J."/>
            <person name="Skaloud P."/>
            <person name="Haon M."/>
            <person name="Grisel S."/>
            <person name="Petersen M."/>
            <person name="Berrin J.G."/>
            <person name="Delaux P.M."/>
            <person name="Dal Grande F."/>
            <person name="Keller J."/>
        </authorList>
    </citation>
    <scope>NUCLEOTIDE SEQUENCE [LARGE SCALE GENOMIC DNA]</scope>
    <source>
        <strain evidence="1 2">SAG 245.80</strain>
    </source>
</reference>
<evidence type="ECO:0000313" key="2">
    <source>
        <dbReference type="Proteomes" id="UP001445335"/>
    </source>
</evidence>